<comment type="catalytic activity">
    <reaction evidence="18 19">
        <text>alpha-ribazole 5'-phosphate + adenosylcob(III)inamide-GDP = adenosylcob(III)alamin 5'-phosphate + GMP + H(+)</text>
        <dbReference type="Rhea" id="RHEA:23560"/>
        <dbReference type="ChEBI" id="CHEBI:15378"/>
        <dbReference type="ChEBI" id="CHEBI:57918"/>
        <dbReference type="ChEBI" id="CHEBI:58115"/>
        <dbReference type="ChEBI" id="CHEBI:60487"/>
        <dbReference type="ChEBI" id="CHEBI:60493"/>
        <dbReference type="EC" id="2.7.8.26"/>
    </reaction>
</comment>
<comment type="pathway">
    <text evidence="3 19">Cofactor biosynthesis; adenosylcobalamin biosynthesis; adenosylcobalamin from cob(II)yrinate a,c-diamide: step 7/7.</text>
</comment>
<comment type="cofactor">
    <cofactor evidence="1 19">
        <name>Mg(2+)</name>
        <dbReference type="ChEBI" id="CHEBI:18420"/>
    </cofactor>
</comment>
<dbReference type="NCBIfam" id="NF001277">
    <property type="entry name" value="PRK00235.1-3"/>
    <property type="match status" value="1"/>
</dbReference>
<evidence type="ECO:0000256" key="1">
    <source>
        <dbReference type="ARBA" id="ARBA00001946"/>
    </source>
</evidence>
<dbReference type="GO" id="GO:0008818">
    <property type="term" value="F:cobalamin 5'-phosphate synthase activity"/>
    <property type="evidence" value="ECO:0007669"/>
    <property type="project" value="UniProtKB-UniRule"/>
</dbReference>
<reference evidence="20 21" key="1">
    <citation type="journal article" date="2018" name="Environ. Microbiol.">
        <title>Isolation and genomic characterization of Novimethylophilus kurashikiensis gen. nov. sp. nov., a new lanthanide-dependent methylotrophic species of Methylophilaceae.</title>
        <authorList>
            <person name="Lv H."/>
            <person name="Sahin N."/>
            <person name="Tani A."/>
        </authorList>
    </citation>
    <scope>NUCLEOTIDE SEQUENCE [LARGE SCALE GENOMIC DNA]</scope>
    <source>
        <strain evidence="20 21">La2-4</strain>
    </source>
</reference>
<dbReference type="EC" id="2.7.8.26" evidence="5 19"/>
<comment type="subcellular location">
    <subcellularLocation>
        <location evidence="2 19">Cell membrane</location>
        <topology evidence="2 19">Multi-pass membrane protein</topology>
    </subcellularLocation>
</comment>
<dbReference type="GO" id="GO:0009236">
    <property type="term" value="P:cobalamin biosynthetic process"/>
    <property type="evidence" value="ECO:0007669"/>
    <property type="project" value="UniProtKB-UniRule"/>
</dbReference>
<evidence type="ECO:0000256" key="16">
    <source>
        <dbReference type="ARBA" id="ARBA00032853"/>
    </source>
</evidence>
<keyword evidence="12 19" id="KW-1133">Transmembrane helix</keyword>
<evidence type="ECO:0000256" key="8">
    <source>
        <dbReference type="ARBA" id="ARBA00022573"/>
    </source>
</evidence>
<evidence type="ECO:0000256" key="15">
    <source>
        <dbReference type="ARBA" id="ARBA00032605"/>
    </source>
</evidence>
<evidence type="ECO:0000256" key="10">
    <source>
        <dbReference type="ARBA" id="ARBA00022692"/>
    </source>
</evidence>
<evidence type="ECO:0000256" key="9">
    <source>
        <dbReference type="ARBA" id="ARBA00022679"/>
    </source>
</evidence>
<gene>
    <name evidence="19 20" type="primary">cobS</name>
    <name evidence="20" type="ORF">NMK_1384</name>
</gene>
<evidence type="ECO:0000313" key="21">
    <source>
        <dbReference type="Proteomes" id="UP000245081"/>
    </source>
</evidence>
<evidence type="ECO:0000256" key="7">
    <source>
        <dbReference type="ARBA" id="ARBA00022475"/>
    </source>
</evidence>
<sequence length="247" mass="26414">MRQQLRLFFTALAFLTRIPCGALASGESEDFARAAKFFPLVGLVVGMLTALVYAAAHLAFPQEIAVLAAMAASLWITGAFHEDGLADAADGLGGGWTKEQTLAIMQDSRLGSYGAIALFLMLVAKFQTLSYLDPRQVPLALIAGHALSRLAPVLLMRAQDYVRATGKGRAFSAKPNASEWLLATVFGLAPLALLPGREALAALALLPVWLWFSRLLKRKLGGYTGDCLGAMQQLCELAFYLGLLGLS</sequence>
<dbReference type="HAMAP" id="MF_00719">
    <property type="entry name" value="CobS"/>
    <property type="match status" value="1"/>
</dbReference>
<keyword evidence="13 19" id="KW-0472">Membrane</keyword>
<keyword evidence="8 19" id="KW-0169">Cobalamin biosynthesis</keyword>
<dbReference type="Pfam" id="PF02654">
    <property type="entry name" value="CobS"/>
    <property type="match status" value="1"/>
</dbReference>
<evidence type="ECO:0000256" key="6">
    <source>
        <dbReference type="ARBA" id="ARBA00015850"/>
    </source>
</evidence>
<keyword evidence="10 19" id="KW-0812">Transmembrane</keyword>
<dbReference type="EMBL" id="BDOQ01000003">
    <property type="protein sequence ID" value="GBG13833.1"/>
    <property type="molecule type" value="Genomic_DNA"/>
</dbReference>
<dbReference type="PANTHER" id="PTHR34148">
    <property type="entry name" value="ADENOSYLCOBINAMIDE-GDP RIBAZOLETRANSFERASE"/>
    <property type="match status" value="1"/>
</dbReference>
<evidence type="ECO:0000256" key="3">
    <source>
        <dbReference type="ARBA" id="ARBA00004663"/>
    </source>
</evidence>
<organism evidence="20 21">
    <name type="scientific">Novimethylophilus kurashikiensis</name>
    <dbReference type="NCBI Taxonomy" id="1825523"/>
    <lineage>
        <taxon>Bacteria</taxon>
        <taxon>Pseudomonadati</taxon>
        <taxon>Pseudomonadota</taxon>
        <taxon>Betaproteobacteria</taxon>
        <taxon>Nitrosomonadales</taxon>
        <taxon>Methylophilaceae</taxon>
        <taxon>Novimethylophilus</taxon>
    </lineage>
</organism>
<keyword evidence="7 19" id="KW-1003">Cell membrane</keyword>
<dbReference type="Proteomes" id="UP000245081">
    <property type="component" value="Unassembled WGS sequence"/>
</dbReference>
<keyword evidence="9 19" id="KW-0808">Transferase</keyword>
<name>A0A2R5FA88_9PROT</name>
<evidence type="ECO:0000256" key="12">
    <source>
        <dbReference type="ARBA" id="ARBA00022989"/>
    </source>
</evidence>
<evidence type="ECO:0000256" key="19">
    <source>
        <dbReference type="HAMAP-Rule" id="MF_00719"/>
    </source>
</evidence>
<evidence type="ECO:0000256" key="14">
    <source>
        <dbReference type="ARBA" id="ARBA00025228"/>
    </source>
</evidence>
<proteinExistence type="inferred from homology"/>
<evidence type="ECO:0000256" key="2">
    <source>
        <dbReference type="ARBA" id="ARBA00004651"/>
    </source>
</evidence>
<comment type="caution">
    <text evidence="19">Lacks conserved residue(s) required for the propagation of feature annotation.</text>
</comment>
<accession>A0A2R5FA88</accession>
<evidence type="ECO:0000256" key="11">
    <source>
        <dbReference type="ARBA" id="ARBA00022842"/>
    </source>
</evidence>
<evidence type="ECO:0000256" key="5">
    <source>
        <dbReference type="ARBA" id="ARBA00013200"/>
    </source>
</evidence>
<dbReference type="AlphaFoldDB" id="A0A2R5FA88"/>
<comment type="caution">
    <text evidence="20">The sequence shown here is derived from an EMBL/GenBank/DDBJ whole genome shotgun (WGS) entry which is preliminary data.</text>
</comment>
<dbReference type="UniPathway" id="UPA00148">
    <property type="reaction ID" value="UER00238"/>
</dbReference>
<dbReference type="PANTHER" id="PTHR34148:SF1">
    <property type="entry name" value="ADENOSYLCOBINAMIDE-GDP RIBAZOLETRANSFERASE"/>
    <property type="match status" value="1"/>
</dbReference>
<dbReference type="GO" id="GO:0051073">
    <property type="term" value="F:adenosylcobinamide-GDP ribazoletransferase activity"/>
    <property type="evidence" value="ECO:0007669"/>
    <property type="project" value="UniProtKB-UniRule"/>
</dbReference>
<protein>
    <recommendedName>
        <fullName evidence="6 19">Adenosylcobinamide-GDP ribazoletransferase</fullName>
        <ecNumber evidence="5 19">2.7.8.26</ecNumber>
    </recommendedName>
    <alternativeName>
        <fullName evidence="16 19">Cobalamin synthase</fullName>
    </alternativeName>
    <alternativeName>
        <fullName evidence="15 19">Cobalamin-5'-phosphate synthase</fullName>
    </alternativeName>
</protein>
<keyword evidence="21" id="KW-1185">Reference proteome</keyword>
<feature type="transmembrane region" description="Helical" evidence="19">
    <location>
        <begin position="40"/>
        <end position="60"/>
    </location>
</feature>
<feature type="transmembrane region" description="Helical" evidence="19">
    <location>
        <begin position="110"/>
        <end position="131"/>
    </location>
</feature>
<comment type="similarity">
    <text evidence="4 19">Belongs to the CobS family.</text>
</comment>
<keyword evidence="11 19" id="KW-0460">Magnesium</keyword>
<dbReference type="InterPro" id="IPR003805">
    <property type="entry name" value="CobS"/>
</dbReference>
<dbReference type="NCBIfam" id="TIGR00317">
    <property type="entry name" value="cobS"/>
    <property type="match status" value="1"/>
</dbReference>
<dbReference type="OrthoDB" id="9794626at2"/>
<evidence type="ECO:0000256" key="4">
    <source>
        <dbReference type="ARBA" id="ARBA00010561"/>
    </source>
</evidence>
<evidence type="ECO:0000256" key="18">
    <source>
        <dbReference type="ARBA" id="ARBA00049504"/>
    </source>
</evidence>
<evidence type="ECO:0000313" key="20">
    <source>
        <dbReference type="EMBL" id="GBG13833.1"/>
    </source>
</evidence>
<dbReference type="GO" id="GO:0005886">
    <property type="term" value="C:plasma membrane"/>
    <property type="evidence" value="ECO:0007669"/>
    <property type="project" value="UniProtKB-SubCell"/>
</dbReference>
<comment type="catalytic activity">
    <reaction evidence="17 19">
        <text>alpha-ribazole + adenosylcob(III)inamide-GDP = adenosylcob(III)alamin + GMP + H(+)</text>
        <dbReference type="Rhea" id="RHEA:16049"/>
        <dbReference type="ChEBI" id="CHEBI:10329"/>
        <dbReference type="ChEBI" id="CHEBI:15378"/>
        <dbReference type="ChEBI" id="CHEBI:18408"/>
        <dbReference type="ChEBI" id="CHEBI:58115"/>
        <dbReference type="ChEBI" id="CHEBI:60487"/>
        <dbReference type="EC" id="2.7.8.26"/>
    </reaction>
</comment>
<evidence type="ECO:0000256" key="13">
    <source>
        <dbReference type="ARBA" id="ARBA00023136"/>
    </source>
</evidence>
<feature type="transmembrane region" description="Helical" evidence="19">
    <location>
        <begin position="199"/>
        <end position="216"/>
    </location>
</feature>
<evidence type="ECO:0000256" key="17">
    <source>
        <dbReference type="ARBA" id="ARBA00048623"/>
    </source>
</evidence>
<dbReference type="RefSeq" id="WP_109014991.1">
    <property type="nucleotide sequence ID" value="NZ_BDOQ01000003.1"/>
</dbReference>
<comment type="function">
    <text evidence="14 19">Joins adenosylcobinamide-GDP and alpha-ribazole to generate adenosylcobalamin (Ado-cobalamin). Also synthesizes adenosylcobalamin 5'-phosphate from adenosylcobinamide-GDP and alpha-ribazole 5'-phosphate.</text>
</comment>